<reference evidence="2 3" key="1">
    <citation type="submission" date="2016-06" db="EMBL/GenBank/DDBJ databases">
        <authorList>
            <person name="Kjaerup R.B."/>
            <person name="Dalgaard T.S."/>
            <person name="Juul-Madsen H.R."/>
        </authorList>
    </citation>
    <scope>NUCLEOTIDE SEQUENCE [LARGE SCALE GENOMIC DNA]</scope>
    <source>
        <strain evidence="2 3">DSM 45248</strain>
    </source>
</reference>
<evidence type="ECO:0000313" key="3">
    <source>
        <dbReference type="Proteomes" id="UP000198765"/>
    </source>
</evidence>
<evidence type="ECO:0000313" key="2">
    <source>
        <dbReference type="EMBL" id="SBT40095.1"/>
    </source>
</evidence>
<dbReference type="OrthoDB" id="3376858at2"/>
<dbReference type="GO" id="GO:0005886">
    <property type="term" value="C:plasma membrane"/>
    <property type="evidence" value="ECO:0007669"/>
    <property type="project" value="UniProtKB-SubCell"/>
</dbReference>
<dbReference type="PANTHER" id="PTHR37305">
    <property type="entry name" value="INTEGRAL MEMBRANE PROTEIN-RELATED"/>
    <property type="match status" value="1"/>
</dbReference>
<proteinExistence type="predicted"/>
<dbReference type="Proteomes" id="UP000198765">
    <property type="component" value="Chromosome I"/>
</dbReference>
<dbReference type="EMBL" id="LT594324">
    <property type="protein sequence ID" value="SBT40095.1"/>
    <property type="molecule type" value="Genomic_DNA"/>
</dbReference>
<sequence>MMASVRAAWFADRRRPAVWAVTTTWTILALAFGIGIPYLVHLSLAGDPKEAKAAESLLATVLPDQLVTTGIGLFPLFGGAIVVILGALVIGNEYRWGTWNLLFTQRPRRAQVMIGHAVVLCGLALLLVVVTFGLLAATTWALALAEGRSAAWPSAADVARAVAAAWLICAAHAGLGWFLAIAFRSTATAIAVGLVWTLVLENAISGLALVLSPLTVLQKLLLAPSSGALAGALGARSQFDGGTPGVIESSSALVPTAVLLGYVLLTFGLGTWMAARRDIG</sequence>
<feature type="transmembrane region" description="Helical" evidence="1">
    <location>
        <begin position="112"/>
        <end position="143"/>
    </location>
</feature>
<dbReference type="AlphaFoldDB" id="A0A1A8Z8A0"/>
<dbReference type="GO" id="GO:0140359">
    <property type="term" value="F:ABC-type transporter activity"/>
    <property type="evidence" value="ECO:0007669"/>
    <property type="project" value="InterPro"/>
</dbReference>
<gene>
    <name evidence="2" type="ORF">GA0070621_0863</name>
</gene>
<keyword evidence="1" id="KW-0472">Membrane</keyword>
<evidence type="ECO:0000256" key="1">
    <source>
        <dbReference type="SAM" id="Phobius"/>
    </source>
</evidence>
<feature type="transmembrane region" description="Helical" evidence="1">
    <location>
        <begin position="190"/>
        <end position="211"/>
    </location>
</feature>
<keyword evidence="1" id="KW-1133">Transmembrane helix</keyword>
<dbReference type="RefSeq" id="WP_091191763.1">
    <property type="nucleotide sequence ID" value="NZ_LT594324.1"/>
</dbReference>
<feature type="transmembrane region" description="Helical" evidence="1">
    <location>
        <begin position="163"/>
        <end position="183"/>
    </location>
</feature>
<dbReference type="PATRIC" id="fig|299146.4.peg.883"/>
<organism evidence="2 3">
    <name type="scientific">Micromonospora narathiwatensis</name>
    <dbReference type="NCBI Taxonomy" id="299146"/>
    <lineage>
        <taxon>Bacteria</taxon>
        <taxon>Bacillati</taxon>
        <taxon>Actinomycetota</taxon>
        <taxon>Actinomycetes</taxon>
        <taxon>Micromonosporales</taxon>
        <taxon>Micromonosporaceae</taxon>
        <taxon>Micromonospora</taxon>
    </lineage>
</organism>
<name>A0A1A8Z8A0_9ACTN</name>
<dbReference type="PANTHER" id="PTHR37305:SF1">
    <property type="entry name" value="MEMBRANE PROTEIN"/>
    <property type="match status" value="1"/>
</dbReference>
<keyword evidence="1" id="KW-0812">Transmembrane</keyword>
<keyword evidence="3" id="KW-1185">Reference proteome</keyword>
<accession>A0A1A8Z8A0</accession>
<feature type="transmembrane region" description="Helical" evidence="1">
    <location>
        <begin position="252"/>
        <end position="275"/>
    </location>
</feature>
<feature type="transmembrane region" description="Helical" evidence="1">
    <location>
        <begin position="71"/>
        <end position="91"/>
    </location>
</feature>
<protein>
    <submittedName>
        <fullName evidence="2">ABC-type transport system involved in multi-copper enzyme maturation, permease component</fullName>
    </submittedName>
</protein>